<comment type="subunit">
    <text evidence="6">Component of the Mediator complex.</text>
</comment>
<comment type="subcellular location">
    <subcellularLocation>
        <location evidence="1 6">Nucleus</location>
    </subcellularLocation>
</comment>
<dbReference type="GO" id="GO:0006357">
    <property type="term" value="P:regulation of transcription by RNA polymerase II"/>
    <property type="evidence" value="ECO:0007669"/>
    <property type="project" value="InterPro"/>
</dbReference>
<keyword evidence="3 6" id="KW-0805">Transcription regulation</keyword>
<dbReference type="GO" id="GO:0016592">
    <property type="term" value="C:mediator complex"/>
    <property type="evidence" value="ECO:0007669"/>
    <property type="project" value="InterPro"/>
</dbReference>
<accession>A0A1J3JHS4</accession>
<feature type="region of interest" description="Disordered" evidence="7">
    <location>
        <begin position="1"/>
        <end position="62"/>
    </location>
</feature>
<proteinExistence type="inferred from homology"/>
<feature type="region of interest" description="Disordered" evidence="7">
    <location>
        <begin position="211"/>
        <end position="236"/>
    </location>
</feature>
<evidence type="ECO:0000256" key="7">
    <source>
        <dbReference type="SAM" id="MobiDB-lite"/>
    </source>
</evidence>
<evidence type="ECO:0000256" key="3">
    <source>
        <dbReference type="ARBA" id="ARBA00023015"/>
    </source>
</evidence>
<dbReference type="InterPro" id="IPR019258">
    <property type="entry name" value="Mediator_Med4"/>
</dbReference>
<evidence type="ECO:0000313" key="8">
    <source>
        <dbReference type="EMBL" id="JAU91873.1"/>
    </source>
</evidence>
<protein>
    <recommendedName>
        <fullName evidence="6">Mediator of RNA polymerase II transcription subunit 4</fullName>
    </recommendedName>
    <alternativeName>
        <fullName evidence="6">Mediator complex subunit 4</fullName>
    </alternativeName>
</protein>
<feature type="compositionally biased region" description="Low complexity" evidence="7">
    <location>
        <begin position="34"/>
        <end position="51"/>
    </location>
</feature>
<name>A0A1J3JHS4_NOCCA</name>
<comment type="similarity">
    <text evidence="2 6">Belongs to the Mediator complex subunit 4 family.</text>
</comment>
<evidence type="ECO:0000256" key="5">
    <source>
        <dbReference type="ARBA" id="ARBA00023242"/>
    </source>
</evidence>
<evidence type="ECO:0000256" key="4">
    <source>
        <dbReference type="ARBA" id="ARBA00023163"/>
    </source>
</evidence>
<sequence length="430" mass="46624">MLQHQIVQSPARLGLTGPGSPSVQNPTPPRHGHPTSSSSSQSQHQQIQQPPNLLPSTTVPAASSGSAAISSSALLSLLPPLPRAQALLQQMAVLTSKLFDVSPNRALWLSAFRGSLPSFLSSHSLPPPPPLENPNPSSTKEILSQFNSLQTQLFEAVTELQEILDLQDAKQKVAREVKSKDASLLAFANKLKEAERVLDMLVDDYSDYRKPKRGKIVSEEEEEDDDMESSSSSSVTTTVSSQLKLKDILSYAHKISYTTFAPPEFGAGQAPLRGAFPPAPQDEQMRASQLYTFADLDIGLPKTVEKTEKKVEALIEPPPPPPPETVNLSAIQNLIPPNIAVPSGWKPGMPVELPKDLPLPPPGWKPGDPVVLPPLESFPAPRAQEQQHMRPPPGLHRPPDVIQVRAVQLDIMEDDSSEYSSSDASSDDED</sequence>
<keyword evidence="6" id="KW-0010">Activator</keyword>
<dbReference type="GO" id="GO:0003712">
    <property type="term" value="F:transcription coregulator activity"/>
    <property type="evidence" value="ECO:0007669"/>
    <property type="project" value="InterPro"/>
</dbReference>
<evidence type="ECO:0000256" key="2">
    <source>
        <dbReference type="ARBA" id="ARBA00009626"/>
    </source>
</evidence>
<gene>
    <name evidence="6" type="primary">MED4</name>
    <name evidence="8" type="ORF">MP_TR15263_c0_g1_i1_g.43734</name>
</gene>
<keyword evidence="4 6" id="KW-0804">Transcription</keyword>
<dbReference type="EMBL" id="GEVM01014065">
    <property type="protein sequence ID" value="JAU91873.1"/>
    <property type="molecule type" value="Transcribed_RNA"/>
</dbReference>
<organism evidence="8">
    <name type="scientific">Noccaea caerulescens</name>
    <name type="common">Alpine penny-cress</name>
    <name type="synonym">Thlaspi caerulescens</name>
    <dbReference type="NCBI Taxonomy" id="107243"/>
    <lineage>
        <taxon>Eukaryota</taxon>
        <taxon>Viridiplantae</taxon>
        <taxon>Streptophyta</taxon>
        <taxon>Embryophyta</taxon>
        <taxon>Tracheophyta</taxon>
        <taxon>Spermatophyta</taxon>
        <taxon>Magnoliopsida</taxon>
        <taxon>eudicotyledons</taxon>
        <taxon>Gunneridae</taxon>
        <taxon>Pentapetalae</taxon>
        <taxon>rosids</taxon>
        <taxon>malvids</taxon>
        <taxon>Brassicales</taxon>
        <taxon>Brassicaceae</taxon>
        <taxon>Coluteocarpeae</taxon>
        <taxon>Noccaea</taxon>
    </lineage>
</organism>
<comment type="function">
    <text evidence="6">Component of the Mediator complex, a coactivator involved in the regulated transcription of nearly all RNA polymerase II-dependent genes. Mediator functions as a bridge to convey information from gene-specific regulatory proteins to the basal RNA polymerase II transcription machinery. Mediator is recruited to promoters by direct interactions with regulatory proteins and serves as a scaffold for the assembly of a functional preinitiation complex with RNA polymerase II and the general transcription factors.</text>
</comment>
<feature type="compositionally biased region" description="Acidic residues" evidence="7">
    <location>
        <begin position="219"/>
        <end position="228"/>
    </location>
</feature>
<dbReference type="GO" id="GO:0070847">
    <property type="term" value="C:core mediator complex"/>
    <property type="evidence" value="ECO:0007669"/>
    <property type="project" value="TreeGrafter"/>
</dbReference>
<keyword evidence="5 6" id="KW-0539">Nucleus</keyword>
<feature type="region of interest" description="Disordered" evidence="7">
    <location>
        <begin position="359"/>
        <end position="430"/>
    </location>
</feature>
<evidence type="ECO:0000256" key="1">
    <source>
        <dbReference type="ARBA" id="ARBA00004123"/>
    </source>
</evidence>
<dbReference type="PANTHER" id="PTHR13208">
    <property type="entry name" value="MEDIATOR OF RNA POLYMERASE II TRANSCRIPTION SUBUNIT 4"/>
    <property type="match status" value="1"/>
</dbReference>
<evidence type="ECO:0000256" key="6">
    <source>
        <dbReference type="RuleBase" id="RU364141"/>
    </source>
</evidence>
<dbReference type="AlphaFoldDB" id="A0A1J3JHS4"/>
<dbReference type="Pfam" id="PF10018">
    <property type="entry name" value="Med4"/>
    <property type="match status" value="1"/>
</dbReference>
<reference evidence="8" key="1">
    <citation type="submission" date="2016-07" db="EMBL/GenBank/DDBJ databases">
        <title>De novo transcriptome assembly of four accessions of the metal hyperaccumulator plant Noccaea caerulescens.</title>
        <authorList>
            <person name="Blande D."/>
            <person name="Halimaa P."/>
            <person name="Tervahauta A.I."/>
            <person name="Aarts M.G."/>
            <person name="Karenlampi S.O."/>
        </authorList>
    </citation>
    <scope>NUCLEOTIDE SEQUENCE</scope>
</reference>
<dbReference type="PANTHER" id="PTHR13208:SF2">
    <property type="entry name" value="MEDIATOR OF RNA POLYMERASE II TRANSCRIPTION SUBUNIT 4"/>
    <property type="match status" value="1"/>
</dbReference>